<evidence type="ECO:0000256" key="1">
    <source>
        <dbReference type="SAM" id="MobiDB-lite"/>
    </source>
</evidence>
<proteinExistence type="predicted"/>
<evidence type="ECO:0000313" key="3">
    <source>
        <dbReference type="EMBL" id="KAK9048344.1"/>
    </source>
</evidence>
<dbReference type="PANTHER" id="PTHR33116">
    <property type="entry name" value="REVERSE TRANSCRIPTASE ZINC-BINDING DOMAIN-CONTAINING PROTEIN-RELATED-RELATED"/>
    <property type="match status" value="1"/>
</dbReference>
<keyword evidence="4" id="KW-1185">Reference proteome</keyword>
<protein>
    <recommendedName>
        <fullName evidence="2">Reverse transcriptase zinc-binding domain-containing protein</fullName>
    </recommendedName>
</protein>
<comment type="caution">
    <text evidence="3">The sequence shown here is derived from an EMBL/GenBank/DDBJ whole genome shotgun (WGS) entry which is preliminary data.</text>
</comment>
<evidence type="ECO:0000313" key="4">
    <source>
        <dbReference type="Proteomes" id="UP001408789"/>
    </source>
</evidence>
<sequence length="356" mass="39451">MGFSSLKDNWIWNYNTQQEFVVATVKKVLQKKILPSFSHWFRWIKWVPLKVSFCCWRASLDRIATGDNLVKKKIQVVSNCPMCLMHQESVDHIFFNCSFAKLVWAQVWAWCKLPITSLNSMVDVCRAVEDWSYSRNQKDIILGVVYITIWSIWKSRNETVFSKKLGAVNQVFGGVKSLASLWCSSRNKVSQRFCEKAAGELGEDVTLYGVSLRLSVPGAIPSFSETGSAGKSTGMFGCSNRFQKLKDRGGLLLSFPIGCTSIREFDDDNSLPTPISSLIDTNWLLTISQGHKVDDSLLEFQGAGVSPVPLTVIPPDGPEDRWDPGVDVSEQSGNVPSSQGSFSLPVHQPGGGNVAG</sequence>
<feature type="compositionally biased region" description="Polar residues" evidence="1">
    <location>
        <begin position="329"/>
        <end position="342"/>
    </location>
</feature>
<evidence type="ECO:0000259" key="2">
    <source>
        <dbReference type="Pfam" id="PF13966"/>
    </source>
</evidence>
<organism evidence="3 4">
    <name type="scientific">Deinandra increscens subsp. villosa</name>
    <dbReference type="NCBI Taxonomy" id="3103831"/>
    <lineage>
        <taxon>Eukaryota</taxon>
        <taxon>Viridiplantae</taxon>
        <taxon>Streptophyta</taxon>
        <taxon>Embryophyta</taxon>
        <taxon>Tracheophyta</taxon>
        <taxon>Spermatophyta</taxon>
        <taxon>Magnoliopsida</taxon>
        <taxon>eudicotyledons</taxon>
        <taxon>Gunneridae</taxon>
        <taxon>Pentapetalae</taxon>
        <taxon>asterids</taxon>
        <taxon>campanulids</taxon>
        <taxon>Asterales</taxon>
        <taxon>Asteraceae</taxon>
        <taxon>Asteroideae</taxon>
        <taxon>Heliantheae alliance</taxon>
        <taxon>Madieae</taxon>
        <taxon>Madiinae</taxon>
        <taxon>Deinandra</taxon>
    </lineage>
</organism>
<dbReference type="InterPro" id="IPR026960">
    <property type="entry name" value="RVT-Znf"/>
</dbReference>
<dbReference type="PANTHER" id="PTHR33116:SF78">
    <property type="entry name" value="OS12G0587133 PROTEIN"/>
    <property type="match status" value="1"/>
</dbReference>
<accession>A0AAP0GHH6</accession>
<dbReference type="Proteomes" id="UP001408789">
    <property type="component" value="Unassembled WGS sequence"/>
</dbReference>
<dbReference type="EMBL" id="JBCNJP010013069">
    <property type="protein sequence ID" value="KAK9048344.1"/>
    <property type="molecule type" value="Genomic_DNA"/>
</dbReference>
<reference evidence="3 4" key="1">
    <citation type="submission" date="2024-04" db="EMBL/GenBank/DDBJ databases">
        <title>The reference genome of an endangered Asteraceae, Deinandra increscens subsp. villosa, native to the Central Coast of California.</title>
        <authorList>
            <person name="Guilliams M."/>
            <person name="Hasenstab-Lehman K."/>
            <person name="Meyer R."/>
            <person name="Mcevoy S."/>
        </authorList>
    </citation>
    <scope>NUCLEOTIDE SEQUENCE [LARGE SCALE GENOMIC DNA]</scope>
    <source>
        <tissue evidence="3">Leaf</tissue>
    </source>
</reference>
<feature type="domain" description="Reverse transcriptase zinc-binding" evidence="2">
    <location>
        <begin position="30"/>
        <end position="104"/>
    </location>
</feature>
<gene>
    <name evidence="3" type="ORF">SSX86_032693</name>
</gene>
<name>A0AAP0GHH6_9ASTR</name>
<dbReference type="Pfam" id="PF13966">
    <property type="entry name" value="zf-RVT"/>
    <property type="match status" value="1"/>
</dbReference>
<feature type="region of interest" description="Disordered" evidence="1">
    <location>
        <begin position="314"/>
        <end position="356"/>
    </location>
</feature>
<dbReference type="AlphaFoldDB" id="A0AAP0GHH6"/>